<dbReference type="EMBL" id="MT143869">
    <property type="protein sequence ID" value="QJB04027.1"/>
    <property type="molecule type" value="Genomic_DNA"/>
</dbReference>
<proteinExistence type="predicted"/>
<accession>A0A6M3M035</accession>
<evidence type="ECO:0000313" key="3">
    <source>
        <dbReference type="EMBL" id="QJB04027.1"/>
    </source>
</evidence>
<gene>
    <name evidence="2" type="ORF">MM171A01234_0004</name>
    <name evidence="3" type="ORF">MM171B00502_0020</name>
</gene>
<protein>
    <submittedName>
        <fullName evidence="2">Uncharacterized protein</fullName>
    </submittedName>
</protein>
<sequence>MVRKVRLKQDEAEKGAVAKKQRSPDELIRTVEVEDVETMTDSELEALIDSATGWDMTAKSQAKKVKEAKELLLAHAKANSWKTRVGATGACKIGPSSKTTILATAFVRVLKKLGKIDLVDDLLSVKLGEAKKYVGEVPLEPISEVDTEEYGTVSLKALK</sequence>
<name>A0A6M3M035_9ZZZZ</name>
<dbReference type="EMBL" id="MT143639">
    <property type="protein sequence ID" value="QJA99264.1"/>
    <property type="molecule type" value="Genomic_DNA"/>
</dbReference>
<dbReference type="AlphaFoldDB" id="A0A6M3M035"/>
<feature type="region of interest" description="Disordered" evidence="1">
    <location>
        <begin position="1"/>
        <end position="21"/>
    </location>
</feature>
<feature type="compositionally biased region" description="Basic and acidic residues" evidence="1">
    <location>
        <begin position="7"/>
        <end position="21"/>
    </location>
</feature>
<evidence type="ECO:0000256" key="1">
    <source>
        <dbReference type="SAM" id="MobiDB-lite"/>
    </source>
</evidence>
<reference evidence="2" key="1">
    <citation type="submission" date="2020-03" db="EMBL/GenBank/DDBJ databases">
        <title>The deep terrestrial virosphere.</title>
        <authorList>
            <person name="Holmfeldt K."/>
            <person name="Nilsson E."/>
            <person name="Simone D."/>
            <person name="Lopez-Fernandez M."/>
            <person name="Wu X."/>
            <person name="de Brujin I."/>
            <person name="Lundin D."/>
            <person name="Andersson A."/>
            <person name="Bertilsson S."/>
            <person name="Dopson M."/>
        </authorList>
    </citation>
    <scope>NUCLEOTIDE SEQUENCE</scope>
    <source>
        <strain evidence="2">MM171A01234</strain>
        <strain evidence="3">MM171B00502</strain>
    </source>
</reference>
<organism evidence="2">
    <name type="scientific">viral metagenome</name>
    <dbReference type="NCBI Taxonomy" id="1070528"/>
    <lineage>
        <taxon>unclassified sequences</taxon>
        <taxon>metagenomes</taxon>
        <taxon>organismal metagenomes</taxon>
    </lineage>
</organism>
<evidence type="ECO:0000313" key="2">
    <source>
        <dbReference type="EMBL" id="QJA99264.1"/>
    </source>
</evidence>